<organism evidence="2">
    <name type="scientific">Melampsora larici-populina (strain 98AG31 / pathotype 3-4-7)</name>
    <name type="common">Poplar leaf rust fungus</name>
    <dbReference type="NCBI Taxonomy" id="747676"/>
    <lineage>
        <taxon>Eukaryota</taxon>
        <taxon>Fungi</taxon>
        <taxon>Dikarya</taxon>
        <taxon>Basidiomycota</taxon>
        <taxon>Pucciniomycotina</taxon>
        <taxon>Pucciniomycetes</taxon>
        <taxon>Pucciniales</taxon>
        <taxon>Melampsoraceae</taxon>
        <taxon>Melampsora</taxon>
    </lineage>
</organism>
<reference evidence="2" key="1">
    <citation type="journal article" date="2011" name="Proc. Natl. Acad. Sci. U.S.A.">
        <title>Obligate biotrophy features unraveled by the genomic analysis of rust fungi.</title>
        <authorList>
            <person name="Duplessis S."/>
            <person name="Cuomo C.A."/>
            <person name="Lin Y.-C."/>
            <person name="Aerts A."/>
            <person name="Tisserant E."/>
            <person name="Veneault-Fourrey C."/>
            <person name="Joly D.L."/>
            <person name="Hacquard S."/>
            <person name="Amselem J."/>
            <person name="Cantarel B.L."/>
            <person name="Chiu R."/>
            <person name="Coutinho P.M."/>
            <person name="Feau N."/>
            <person name="Field M."/>
            <person name="Frey P."/>
            <person name="Gelhaye E."/>
            <person name="Goldberg J."/>
            <person name="Grabherr M.G."/>
            <person name="Kodira C.D."/>
            <person name="Kohler A."/>
            <person name="Kuees U."/>
            <person name="Lindquist E.A."/>
            <person name="Lucas S.M."/>
            <person name="Mago R."/>
            <person name="Mauceli E."/>
            <person name="Morin E."/>
            <person name="Murat C."/>
            <person name="Pangilinan J.L."/>
            <person name="Park R."/>
            <person name="Pearson M."/>
            <person name="Quesneville H."/>
            <person name="Rouhier N."/>
            <person name="Sakthikumar S."/>
            <person name="Salamov A.A."/>
            <person name="Schmutz J."/>
            <person name="Selles B."/>
            <person name="Shapiro H."/>
            <person name="Tanguay P."/>
            <person name="Tuskan G.A."/>
            <person name="Henrissat B."/>
            <person name="Van de Peer Y."/>
            <person name="Rouze P."/>
            <person name="Ellis J.G."/>
            <person name="Dodds P.N."/>
            <person name="Schein J.E."/>
            <person name="Zhong S."/>
            <person name="Hamelin R.C."/>
            <person name="Grigoriev I.V."/>
            <person name="Szabo L.J."/>
            <person name="Martin F."/>
        </authorList>
    </citation>
    <scope>NUCLEOTIDE SEQUENCE [LARGE SCALE GENOMIC DNA]</scope>
    <source>
        <strain evidence="2">98AG31 / pathotype 3-4-7</strain>
    </source>
</reference>
<dbReference type="RefSeq" id="XP_007409785.1">
    <property type="nucleotide sequence ID" value="XM_007409723.1"/>
</dbReference>
<dbReference type="KEGG" id="mlr:MELLADRAFT_86237"/>
<dbReference type="VEuPathDB" id="FungiDB:MELLADRAFT_86237"/>
<sequence>MFRQLFKPSSEAENTGKTLLTIEALDPQQQYSTSEYLPSVHGQGQISLIILTPNQVTGLVISKSLGKEKIVTNQLKPMIADGYADHGGLSSVIKLVR</sequence>
<protein>
    <submittedName>
        <fullName evidence="1">Uncharacterized protein</fullName>
    </submittedName>
</protein>
<keyword evidence="2" id="KW-1185">Reference proteome</keyword>
<dbReference type="AlphaFoldDB" id="F4RL17"/>
<dbReference type="EMBL" id="GL883106">
    <property type="protein sequence ID" value="EGG06825.1"/>
    <property type="molecule type" value="Genomic_DNA"/>
</dbReference>
<accession>F4RL17</accession>
<gene>
    <name evidence="1" type="ORF">MELLADRAFT_86237</name>
</gene>
<proteinExistence type="predicted"/>
<evidence type="ECO:0000313" key="1">
    <source>
        <dbReference type="EMBL" id="EGG06825.1"/>
    </source>
</evidence>
<dbReference type="HOGENOM" id="CLU_2347133_0_0_1"/>
<dbReference type="Proteomes" id="UP000001072">
    <property type="component" value="Unassembled WGS sequence"/>
</dbReference>
<dbReference type="GeneID" id="18934119"/>
<dbReference type="InParanoid" id="F4RL17"/>
<name>F4RL17_MELLP</name>
<evidence type="ECO:0000313" key="2">
    <source>
        <dbReference type="Proteomes" id="UP000001072"/>
    </source>
</evidence>